<sequence length="245" mass="27443">MAEERVQKILARAGYGSRRACEELILAGRVKINGQTAVLGSKADPSRDQILVDGQKIPLQPPPVYIMLHKPQGVLSDVEVHKDPRPTVRDLVPVEGHLFSVGRLDYESEGLILLTNDGELANRLTHPRYGHEKEYRVLVGTRPDERQLEAWRHGVVLEDGYRTAPAQVRVEGVAGKGAWLRVILREGRKRQIREMGRLTGLPVLRIIRIRIGSLLLGDLKPGEWRYLTPQEVRLLKAGVSSSARS</sequence>
<dbReference type="Proteomes" id="UP000008922">
    <property type="component" value="Chromosome"/>
</dbReference>
<protein>
    <recommendedName>
        <fullName evidence="4">Pseudouridine synthase</fullName>
        <ecNumber evidence="4">5.4.99.-</ecNumber>
    </recommendedName>
</protein>
<dbReference type="InParanoid" id="E8N441"/>
<dbReference type="Gene3D" id="3.30.70.580">
    <property type="entry name" value="Pseudouridine synthase I, catalytic domain, N-terminal subdomain"/>
    <property type="match status" value="1"/>
</dbReference>
<dbReference type="CDD" id="cd02870">
    <property type="entry name" value="PseudoU_synth_RsuA_like"/>
    <property type="match status" value="1"/>
</dbReference>
<dbReference type="FunCoup" id="E8N441">
    <property type="interactions" value="348"/>
</dbReference>
<dbReference type="InterPro" id="IPR036986">
    <property type="entry name" value="S4_RNA-bd_sf"/>
</dbReference>
<dbReference type="InterPro" id="IPR000748">
    <property type="entry name" value="PsdUridine_synth_RsuA/RluB/E/F"/>
</dbReference>
<dbReference type="Gene3D" id="3.10.290.10">
    <property type="entry name" value="RNA-binding S4 domain"/>
    <property type="match status" value="1"/>
</dbReference>
<dbReference type="InterPro" id="IPR020094">
    <property type="entry name" value="TruA/RsuA/RluB/E/F_N"/>
</dbReference>
<name>E8N441_ANATU</name>
<organism evidence="6 7">
    <name type="scientific">Anaerolinea thermophila (strain DSM 14523 / JCM 11388 / NBRC 100420 / UNI-1)</name>
    <dbReference type="NCBI Taxonomy" id="926569"/>
    <lineage>
        <taxon>Bacteria</taxon>
        <taxon>Bacillati</taxon>
        <taxon>Chloroflexota</taxon>
        <taxon>Anaerolineae</taxon>
        <taxon>Anaerolineales</taxon>
        <taxon>Anaerolineaceae</taxon>
        <taxon>Anaerolinea</taxon>
    </lineage>
</organism>
<dbReference type="STRING" id="926569.ANT_11710"/>
<dbReference type="SMART" id="SM00363">
    <property type="entry name" value="S4"/>
    <property type="match status" value="1"/>
</dbReference>
<dbReference type="RefSeq" id="WP_013559593.1">
    <property type="nucleotide sequence ID" value="NC_014960.1"/>
</dbReference>
<dbReference type="Pfam" id="PF01479">
    <property type="entry name" value="S4"/>
    <property type="match status" value="1"/>
</dbReference>
<evidence type="ECO:0000256" key="4">
    <source>
        <dbReference type="RuleBase" id="RU003887"/>
    </source>
</evidence>
<reference evidence="6 7" key="1">
    <citation type="submission" date="2010-12" db="EMBL/GenBank/DDBJ databases">
        <title>Whole genome sequence of Anaerolinea thermophila UNI-1.</title>
        <authorList>
            <person name="Narita-Yamada S."/>
            <person name="Kishi E."/>
            <person name="Watanabe Y."/>
            <person name="Takasaki K."/>
            <person name="Ankai A."/>
            <person name="Oguchi A."/>
            <person name="Fukui S."/>
            <person name="Takahashi M."/>
            <person name="Yashiro I."/>
            <person name="Hosoyama A."/>
            <person name="Sekiguchi Y."/>
            <person name="Hanada S."/>
            <person name="Fujita N."/>
        </authorList>
    </citation>
    <scope>NUCLEOTIDE SEQUENCE [LARGE SCALE GENOMIC DNA]</scope>
    <source>
        <strain evidence="7">DSM 14523 / JCM 11388 / NBRC 100420 / UNI-1</strain>
    </source>
</reference>
<dbReference type="GO" id="GO:0000455">
    <property type="term" value="P:enzyme-directed rRNA pseudouridine synthesis"/>
    <property type="evidence" value="ECO:0007669"/>
    <property type="project" value="UniProtKB-ARBA"/>
</dbReference>
<evidence type="ECO:0000313" key="7">
    <source>
        <dbReference type="Proteomes" id="UP000008922"/>
    </source>
</evidence>
<feature type="domain" description="RNA-binding S4" evidence="5">
    <location>
        <begin position="4"/>
        <end position="63"/>
    </location>
</feature>
<dbReference type="InterPro" id="IPR020103">
    <property type="entry name" value="PsdUridine_synth_cat_dom_sf"/>
</dbReference>
<dbReference type="PANTHER" id="PTHR47683:SF2">
    <property type="entry name" value="RNA-BINDING S4 DOMAIN-CONTAINING PROTEIN"/>
    <property type="match status" value="1"/>
</dbReference>
<dbReference type="AlphaFoldDB" id="E8N441"/>
<dbReference type="HOGENOM" id="CLU_024979_1_2_0"/>
<dbReference type="KEGG" id="atm:ANT_11710"/>
<keyword evidence="6" id="KW-0456">Lyase</keyword>
<comment type="similarity">
    <text evidence="1 4">Belongs to the pseudouridine synthase RsuA family.</text>
</comment>
<dbReference type="NCBIfam" id="TIGR00093">
    <property type="entry name" value="pseudouridine synthase"/>
    <property type="match status" value="1"/>
</dbReference>
<dbReference type="InterPro" id="IPR018496">
    <property type="entry name" value="PsdUridine_synth_RsuA/RluB_CS"/>
</dbReference>
<dbReference type="GO" id="GO:0016829">
    <property type="term" value="F:lyase activity"/>
    <property type="evidence" value="ECO:0007669"/>
    <property type="project" value="UniProtKB-KW"/>
</dbReference>
<dbReference type="PROSITE" id="PS01149">
    <property type="entry name" value="PSI_RSU"/>
    <property type="match status" value="1"/>
</dbReference>
<accession>E8N441</accession>
<evidence type="ECO:0000256" key="2">
    <source>
        <dbReference type="ARBA" id="ARBA00023235"/>
    </source>
</evidence>
<dbReference type="eggNOG" id="COG1187">
    <property type="taxonomic scope" value="Bacteria"/>
</dbReference>
<dbReference type="SUPFAM" id="SSF55120">
    <property type="entry name" value="Pseudouridine synthase"/>
    <property type="match status" value="1"/>
</dbReference>
<dbReference type="EMBL" id="AP012029">
    <property type="protein sequence ID" value="BAJ63205.1"/>
    <property type="molecule type" value="Genomic_DNA"/>
</dbReference>
<dbReference type="GO" id="GO:0003723">
    <property type="term" value="F:RNA binding"/>
    <property type="evidence" value="ECO:0007669"/>
    <property type="project" value="UniProtKB-KW"/>
</dbReference>
<dbReference type="FunFam" id="3.10.290.10:FF:000003">
    <property type="entry name" value="Pseudouridine synthase"/>
    <property type="match status" value="1"/>
</dbReference>
<keyword evidence="7" id="KW-1185">Reference proteome</keyword>
<dbReference type="InterPro" id="IPR006145">
    <property type="entry name" value="PsdUridine_synth_RsuA/RluA"/>
</dbReference>
<dbReference type="CDD" id="cd00165">
    <property type="entry name" value="S4"/>
    <property type="match status" value="1"/>
</dbReference>
<evidence type="ECO:0000256" key="3">
    <source>
        <dbReference type="PROSITE-ProRule" id="PRU00182"/>
    </source>
</evidence>
<proteinExistence type="inferred from homology"/>
<keyword evidence="2 4" id="KW-0413">Isomerase</keyword>
<dbReference type="InterPro" id="IPR002942">
    <property type="entry name" value="S4_RNA-bd"/>
</dbReference>
<dbReference type="EC" id="5.4.99.-" evidence="4"/>
<dbReference type="Pfam" id="PF00849">
    <property type="entry name" value="PseudoU_synth_2"/>
    <property type="match status" value="1"/>
</dbReference>
<evidence type="ECO:0000313" key="6">
    <source>
        <dbReference type="EMBL" id="BAJ63205.1"/>
    </source>
</evidence>
<dbReference type="Gene3D" id="3.30.70.1560">
    <property type="entry name" value="Alpha-L RNA-binding motif"/>
    <property type="match status" value="1"/>
</dbReference>
<dbReference type="GO" id="GO:0120159">
    <property type="term" value="F:rRNA pseudouridine synthase activity"/>
    <property type="evidence" value="ECO:0007669"/>
    <property type="project" value="UniProtKB-ARBA"/>
</dbReference>
<keyword evidence="3" id="KW-0694">RNA-binding</keyword>
<evidence type="ECO:0000259" key="5">
    <source>
        <dbReference type="SMART" id="SM00363"/>
    </source>
</evidence>
<gene>
    <name evidence="6" type="ordered locus">ANT_11710</name>
</gene>
<dbReference type="OrthoDB" id="9807213at2"/>
<dbReference type="PROSITE" id="PS50889">
    <property type="entry name" value="S4"/>
    <property type="match status" value="1"/>
</dbReference>
<dbReference type="SUPFAM" id="SSF55174">
    <property type="entry name" value="Alpha-L RNA-binding motif"/>
    <property type="match status" value="1"/>
</dbReference>
<dbReference type="PANTHER" id="PTHR47683">
    <property type="entry name" value="PSEUDOURIDINE SYNTHASE FAMILY PROTEIN-RELATED"/>
    <property type="match status" value="1"/>
</dbReference>
<dbReference type="InterPro" id="IPR042092">
    <property type="entry name" value="PsdUridine_s_RsuA/RluB/E/F_cat"/>
</dbReference>
<dbReference type="InterPro" id="IPR050343">
    <property type="entry name" value="RsuA_PseudoU_synthase"/>
</dbReference>
<evidence type="ECO:0000256" key="1">
    <source>
        <dbReference type="ARBA" id="ARBA00008348"/>
    </source>
</evidence>